<feature type="region of interest" description="Disordered" evidence="1">
    <location>
        <begin position="14"/>
        <end position="37"/>
    </location>
</feature>
<protein>
    <submittedName>
        <fullName evidence="2">Uncharacterized protein</fullName>
    </submittedName>
</protein>
<keyword evidence="3" id="KW-1185">Reference proteome</keyword>
<feature type="region of interest" description="Disordered" evidence="1">
    <location>
        <begin position="244"/>
        <end position="276"/>
    </location>
</feature>
<gene>
    <name evidence="2" type="ORF">CCMP2556_LOCUS14425</name>
</gene>
<accession>A0ABP0K5D6</accession>
<evidence type="ECO:0000313" key="3">
    <source>
        <dbReference type="Proteomes" id="UP001642484"/>
    </source>
</evidence>
<sequence length="276" mass="30826">MSRFCTSQELNIHPKTDRSGRKKSTPEAMQGQKPPCRRCSVPRNSGNVFLRVRELLLPFGKACPVASSVVFRILPGPPKACCLFGQLSTPYGSWYRPSSYLSETDPVEIFSVKACPKPTRRVTVGPGVLLHTCQVSWHSRSICSHNLQHLTKVTDDASLSSSASVGSHRINSFIWSLTGWKLLLPHLAASRRSHELGLPGDTSWSPPLHARIRASLQLLQQPESQLANTWDLCQLLPKSSSKCRKRCSTKRTKKKHSLDPLPSARRRHARPWCGHL</sequence>
<proteinExistence type="predicted"/>
<dbReference type="EMBL" id="CAXAMN010007380">
    <property type="protein sequence ID" value="CAK9021367.1"/>
    <property type="molecule type" value="Genomic_DNA"/>
</dbReference>
<evidence type="ECO:0000313" key="2">
    <source>
        <dbReference type="EMBL" id="CAK9021367.1"/>
    </source>
</evidence>
<dbReference type="Proteomes" id="UP001642484">
    <property type="component" value="Unassembled WGS sequence"/>
</dbReference>
<organism evidence="2 3">
    <name type="scientific">Durusdinium trenchii</name>
    <dbReference type="NCBI Taxonomy" id="1381693"/>
    <lineage>
        <taxon>Eukaryota</taxon>
        <taxon>Sar</taxon>
        <taxon>Alveolata</taxon>
        <taxon>Dinophyceae</taxon>
        <taxon>Suessiales</taxon>
        <taxon>Symbiodiniaceae</taxon>
        <taxon>Durusdinium</taxon>
    </lineage>
</organism>
<reference evidence="2 3" key="1">
    <citation type="submission" date="2024-02" db="EMBL/GenBank/DDBJ databases">
        <authorList>
            <person name="Chen Y."/>
            <person name="Shah S."/>
            <person name="Dougan E. K."/>
            <person name="Thang M."/>
            <person name="Chan C."/>
        </authorList>
    </citation>
    <scope>NUCLEOTIDE SEQUENCE [LARGE SCALE GENOMIC DNA]</scope>
</reference>
<name>A0ABP0K5D6_9DINO</name>
<evidence type="ECO:0000256" key="1">
    <source>
        <dbReference type="SAM" id="MobiDB-lite"/>
    </source>
</evidence>
<comment type="caution">
    <text evidence="2">The sequence shown here is derived from an EMBL/GenBank/DDBJ whole genome shotgun (WGS) entry which is preliminary data.</text>
</comment>
<feature type="compositionally biased region" description="Basic residues" evidence="1">
    <location>
        <begin position="244"/>
        <end position="256"/>
    </location>
</feature>